<proteinExistence type="predicted"/>
<dbReference type="KEGG" id="mgm:Mmc1_0578"/>
<dbReference type="AlphaFoldDB" id="A0L556"/>
<dbReference type="RefSeq" id="WP_011712266.1">
    <property type="nucleotide sequence ID" value="NC_008576.1"/>
</dbReference>
<accession>A0L556</accession>
<dbReference type="HOGENOM" id="CLU_728898_0_0_5"/>
<dbReference type="GO" id="GO:0005975">
    <property type="term" value="P:carbohydrate metabolic process"/>
    <property type="evidence" value="ECO:0007669"/>
    <property type="project" value="InterPro"/>
</dbReference>
<dbReference type="EMBL" id="CP000471">
    <property type="protein sequence ID" value="ABK43099.1"/>
    <property type="molecule type" value="Genomic_DNA"/>
</dbReference>
<dbReference type="InterPro" id="IPR008928">
    <property type="entry name" value="6-hairpin_glycosidase_sf"/>
</dbReference>
<dbReference type="Proteomes" id="UP000002586">
    <property type="component" value="Chromosome"/>
</dbReference>
<dbReference type="SUPFAM" id="SSF48208">
    <property type="entry name" value="Six-hairpin glycosidases"/>
    <property type="match status" value="1"/>
</dbReference>
<dbReference type="Gene3D" id="1.50.10.20">
    <property type="match status" value="1"/>
</dbReference>
<name>A0L556_MAGMM</name>
<gene>
    <name evidence="1" type="ordered locus">Mmc1_0578</name>
</gene>
<sequence>MVDRASLTQRVGKTLYHHWRNSFLFDGAARRELKDEGDLSQRQAGSDEDHLRGALAWLCRAHDSTAQRGVARGYAAAWNFHFDARGWQPAYPETTGYLIPTFMDVALQQGQDALMQRALGMADWEIEVQLPSGAVMGGTVEQPPSPAVFNTGQVILGWERAYRQSGQQRYLLAACRAADYLLAVQQAEGQWRVGNSRFADAKTTTYNVRVGWALILLGQTANRPDYIAAGRRNVDATLAMQNDNGWFRCNCLSDPGAPLLHTICYAIEGIAGAALALQHDVYLQRAQLALDHLLPLIDHRGFIPGRLDGNWQGRVEWACLTGSAQLAGQLLLLAHPLQRPDYKEGAARLLAFVKRTQNLHSADPGIRGGIKGSYPFSGGYGRYELLNWAAKFFIDALLLQQQNR</sequence>
<organism evidence="1 2">
    <name type="scientific">Magnetococcus marinus (strain ATCC BAA-1437 / JCM 17883 / MC-1)</name>
    <dbReference type="NCBI Taxonomy" id="156889"/>
    <lineage>
        <taxon>Bacteria</taxon>
        <taxon>Pseudomonadati</taxon>
        <taxon>Pseudomonadota</taxon>
        <taxon>Magnetococcia</taxon>
        <taxon>Magnetococcales</taxon>
        <taxon>Magnetococcaceae</taxon>
        <taxon>Magnetococcus</taxon>
    </lineage>
</organism>
<evidence type="ECO:0000313" key="1">
    <source>
        <dbReference type="EMBL" id="ABK43099.1"/>
    </source>
</evidence>
<keyword evidence="2" id="KW-1185">Reference proteome</keyword>
<evidence type="ECO:0000313" key="2">
    <source>
        <dbReference type="Proteomes" id="UP000002586"/>
    </source>
</evidence>
<reference evidence="2" key="1">
    <citation type="journal article" date="2009" name="Appl. Environ. Microbiol.">
        <title>Complete genome sequence of the chemolithoautotrophic marine magnetotactic coccus strain MC-1.</title>
        <authorList>
            <person name="Schubbe S."/>
            <person name="Williams T.J."/>
            <person name="Xie G."/>
            <person name="Kiss H.E."/>
            <person name="Brettin T.S."/>
            <person name="Martinez D."/>
            <person name="Ross C.A."/>
            <person name="Schuler D."/>
            <person name="Cox B.L."/>
            <person name="Nealson K.H."/>
            <person name="Bazylinski D.A."/>
        </authorList>
    </citation>
    <scope>NUCLEOTIDE SEQUENCE [LARGE SCALE GENOMIC DNA]</scope>
    <source>
        <strain evidence="2">ATCC BAA-1437 / JCM 17883 / MC-1</strain>
    </source>
</reference>
<dbReference type="STRING" id="156889.Mmc1_0578"/>
<dbReference type="eggNOG" id="COG1657">
    <property type="taxonomic scope" value="Bacteria"/>
</dbReference>
<dbReference type="OrthoDB" id="5486200at2"/>
<protein>
    <submittedName>
        <fullName evidence="1">Uncharacterized protein</fullName>
    </submittedName>
</protein>
<reference evidence="1 2" key="2">
    <citation type="journal article" date="2012" name="Int. J. Syst. Evol. Microbiol.">
        <title>Magnetococcus marinus gen. nov., sp. nov., a marine, magnetotactic bacterium that represents a novel lineage (Magnetococcaceae fam. nov.; Magnetococcales ord. nov.) at the base of the Alphaproteobacteria.</title>
        <authorList>
            <person name="Bazylinski D.A."/>
            <person name="Williams T.J."/>
            <person name="Lefevre C.T."/>
            <person name="Berg R.J."/>
            <person name="Zhang C.L."/>
            <person name="Bowser S.S."/>
            <person name="Dean A.J."/>
            <person name="Beveridge T.J."/>
        </authorList>
    </citation>
    <scope>NUCLEOTIDE SEQUENCE [LARGE SCALE GENOMIC DNA]</scope>
    <source>
        <strain evidence="2">ATCC BAA-1437 / JCM 17883 / MC-1</strain>
    </source>
</reference>